<dbReference type="CDD" id="cd10448">
    <property type="entry name" value="GIY-YIG_unchar_3"/>
    <property type="match status" value="1"/>
</dbReference>
<keyword evidence="3" id="KW-0255">Endonuclease</keyword>
<keyword evidence="3" id="KW-0378">Hydrolase</keyword>
<dbReference type="SMART" id="SM00465">
    <property type="entry name" value="GIYc"/>
    <property type="match status" value="1"/>
</dbReference>
<dbReference type="PROSITE" id="PS50164">
    <property type="entry name" value="GIY_YIG"/>
    <property type="match status" value="1"/>
</dbReference>
<dbReference type="PANTHER" id="PTHR34477">
    <property type="entry name" value="UPF0213 PROTEIN YHBQ"/>
    <property type="match status" value="1"/>
</dbReference>
<accession>A0A2S9IN55</accession>
<organism evidence="3 4">
    <name type="scientific">Phyllobacterium phragmitis</name>
    <dbReference type="NCBI Taxonomy" id="2670329"/>
    <lineage>
        <taxon>Bacteria</taxon>
        <taxon>Pseudomonadati</taxon>
        <taxon>Pseudomonadota</taxon>
        <taxon>Alphaproteobacteria</taxon>
        <taxon>Hyphomicrobiales</taxon>
        <taxon>Phyllobacteriaceae</taxon>
        <taxon>Phyllobacterium</taxon>
    </lineage>
</organism>
<gene>
    <name evidence="3" type="ORF">C5748_18940</name>
</gene>
<dbReference type="SUPFAM" id="SSF82771">
    <property type="entry name" value="GIY-YIG endonuclease"/>
    <property type="match status" value="1"/>
</dbReference>
<dbReference type="Proteomes" id="UP000239434">
    <property type="component" value="Unassembled WGS sequence"/>
</dbReference>
<dbReference type="PANTHER" id="PTHR34477:SF5">
    <property type="entry name" value="BSL5627 PROTEIN"/>
    <property type="match status" value="1"/>
</dbReference>
<keyword evidence="3" id="KW-0540">Nuclease</keyword>
<dbReference type="EMBL" id="PVBR01000015">
    <property type="protein sequence ID" value="PRD41959.1"/>
    <property type="molecule type" value="Genomic_DNA"/>
</dbReference>
<dbReference type="AlphaFoldDB" id="A0A2S9IN55"/>
<dbReference type="Pfam" id="PF01541">
    <property type="entry name" value="GIY-YIG"/>
    <property type="match status" value="1"/>
</dbReference>
<protein>
    <submittedName>
        <fullName evidence="3">Endonuclease</fullName>
    </submittedName>
</protein>
<comment type="caution">
    <text evidence="3">The sequence shown here is derived from an EMBL/GenBank/DDBJ whole genome shotgun (WGS) entry which is preliminary data.</text>
</comment>
<evidence type="ECO:0000256" key="1">
    <source>
        <dbReference type="ARBA" id="ARBA00007435"/>
    </source>
</evidence>
<evidence type="ECO:0000259" key="2">
    <source>
        <dbReference type="PROSITE" id="PS50164"/>
    </source>
</evidence>
<dbReference type="InterPro" id="IPR050190">
    <property type="entry name" value="UPF0213_domain"/>
</dbReference>
<name>A0A2S9IN55_9HYPH</name>
<feature type="domain" description="GIY-YIG" evidence="2">
    <location>
        <begin position="1"/>
        <end position="77"/>
    </location>
</feature>
<keyword evidence="4" id="KW-1185">Reference proteome</keyword>
<dbReference type="Gene3D" id="3.40.1440.10">
    <property type="entry name" value="GIY-YIG endonuclease"/>
    <property type="match status" value="1"/>
</dbReference>
<dbReference type="InterPro" id="IPR035901">
    <property type="entry name" value="GIY-YIG_endonuc_sf"/>
</dbReference>
<sequence>MSRYVYMMASKKGGTIYIGVTNDLSHRVWEHKNGITPGFTSEYGCARLVWYEEHDDIRDAIRRERTLKRWNRRWKIDLIESINPDWAELYRGIGW</sequence>
<dbReference type="RefSeq" id="WP_105743493.1">
    <property type="nucleotide sequence ID" value="NZ_PVBR01000015.1"/>
</dbReference>
<comment type="similarity">
    <text evidence="1">Belongs to the UPF0213 family.</text>
</comment>
<reference evidence="3 4" key="1">
    <citation type="submission" date="2018-02" db="EMBL/GenBank/DDBJ databases">
        <title>The draft genome of Phyllobacterium sp. 1N-3.</title>
        <authorList>
            <person name="Liu L."/>
            <person name="Li L."/>
            <person name="Zhang X."/>
            <person name="Wang T."/>
            <person name="Liang L."/>
        </authorList>
    </citation>
    <scope>NUCLEOTIDE SEQUENCE [LARGE SCALE GENOMIC DNA]</scope>
    <source>
        <strain evidence="3 4">1N-3</strain>
    </source>
</reference>
<evidence type="ECO:0000313" key="3">
    <source>
        <dbReference type="EMBL" id="PRD41959.1"/>
    </source>
</evidence>
<dbReference type="GO" id="GO:0004519">
    <property type="term" value="F:endonuclease activity"/>
    <property type="evidence" value="ECO:0007669"/>
    <property type="project" value="UniProtKB-KW"/>
</dbReference>
<evidence type="ECO:0000313" key="4">
    <source>
        <dbReference type="Proteomes" id="UP000239434"/>
    </source>
</evidence>
<dbReference type="InterPro" id="IPR000305">
    <property type="entry name" value="GIY-YIG_endonuc"/>
</dbReference>
<proteinExistence type="inferred from homology"/>